<gene>
    <name evidence="1" type="ORF">F5878DRAFT_511129</name>
</gene>
<dbReference type="AlphaFoldDB" id="A0AA38U4W7"/>
<name>A0AA38U4W7_9AGAR</name>
<dbReference type="EMBL" id="MU807014">
    <property type="protein sequence ID" value="KAJ3832276.1"/>
    <property type="molecule type" value="Genomic_DNA"/>
</dbReference>
<organism evidence="1 2">
    <name type="scientific">Lentinula raphanica</name>
    <dbReference type="NCBI Taxonomy" id="153919"/>
    <lineage>
        <taxon>Eukaryota</taxon>
        <taxon>Fungi</taxon>
        <taxon>Dikarya</taxon>
        <taxon>Basidiomycota</taxon>
        <taxon>Agaricomycotina</taxon>
        <taxon>Agaricomycetes</taxon>
        <taxon>Agaricomycetidae</taxon>
        <taxon>Agaricales</taxon>
        <taxon>Marasmiineae</taxon>
        <taxon>Omphalotaceae</taxon>
        <taxon>Lentinula</taxon>
    </lineage>
</organism>
<feature type="non-terminal residue" evidence="1">
    <location>
        <position position="1"/>
    </location>
</feature>
<reference evidence="1" key="1">
    <citation type="submission" date="2022-08" db="EMBL/GenBank/DDBJ databases">
        <authorList>
            <consortium name="DOE Joint Genome Institute"/>
            <person name="Min B."/>
            <person name="Riley R."/>
            <person name="Sierra-Patev S."/>
            <person name="Naranjo-Ortiz M."/>
            <person name="Looney B."/>
            <person name="Konkel Z."/>
            <person name="Slot J.C."/>
            <person name="Sakamoto Y."/>
            <person name="Steenwyk J.L."/>
            <person name="Rokas A."/>
            <person name="Carro J."/>
            <person name="Camarero S."/>
            <person name="Ferreira P."/>
            <person name="Molpeceres G."/>
            <person name="Ruiz-Duenas F.J."/>
            <person name="Serrano A."/>
            <person name="Henrissat B."/>
            <person name="Drula E."/>
            <person name="Hughes K.W."/>
            <person name="Mata J.L."/>
            <person name="Ishikawa N.K."/>
            <person name="Vargas-Isla R."/>
            <person name="Ushijima S."/>
            <person name="Smith C.A."/>
            <person name="Ahrendt S."/>
            <person name="Andreopoulos W."/>
            <person name="He G."/>
            <person name="Labutti K."/>
            <person name="Lipzen A."/>
            <person name="Ng V."/>
            <person name="Sandor L."/>
            <person name="Barry K."/>
            <person name="Martinez A.T."/>
            <person name="Xiao Y."/>
            <person name="Gibbons J.G."/>
            <person name="Terashima K."/>
            <person name="Hibbett D.S."/>
            <person name="Grigoriev I.V."/>
        </authorList>
    </citation>
    <scope>NUCLEOTIDE SEQUENCE</scope>
    <source>
        <strain evidence="1">TFB9207</strain>
    </source>
</reference>
<sequence length="166" mass="18659">VPLPGPPSQVVDDPIMQKALADHQDLLKIQTPYDVEKLSTFLSFHPNRPFVESVLEGLKSGFWPCHSGDWESNNSIFDDNYKIEDLDLDAVRVYREKEVGAGRWSRPFASLRHPMKLSPMFVVWQGDSLKARVITDQTASGLNAGVSRDDAHVSYDNMRSFGAALR</sequence>
<accession>A0AA38U4W7</accession>
<keyword evidence="2" id="KW-1185">Reference proteome</keyword>
<protein>
    <submittedName>
        <fullName evidence="1">Uncharacterized protein</fullName>
    </submittedName>
</protein>
<comment type="caution">
    <text evidence="1">The sequence shown here is derived from an EMBL/GenBank/DDBJ whole genome shotgun (WGS) entry which is preliminary data.</text>
</comment>
<feature type="non-terminal residue" evidence="1">
    <location>
        <position position="166"/>
    </location>
</feature>
<evidence type="ECO:0000313" key="1">
    <source>
        <dbReference type="EMBL" id="KAJ3832276.1"/>
    </source>
</evidence>
<dbReference type="Proteomes" id="UP001163846">
    <property type="component" value="Unassembled WGS sequence"/>
</dbReference>
<proteinExistence type="predicted"/>
<evidence type="ECO:0000313" key="2">
    <source>
        <dbReference type="Proteomes" id="UP001163846"/>
    </source>
</evidence>